<sequence>MVGWPLVLVTQFRTAKESVTLVNSALHHSEVSVWTERLPAALELAAAYKTTTVFVNGQGLRDASVEFGSRSGVACGERGLLTFVKSPGSSAELSSRASTEFNLEKYGVEEKDVSCKIGESHGLPSITGVSVVAARFPVGTGSVFTVSQRVIFRSVERVGNTSDSPFRRMKHVVQPELSRMSFVAIPSLRETVHACVRIMSNDTA</sequence>
<gene>
    <name evidence="1" type="ORF">HPB51_002706</name>
</gene>
<reference evidence="1" key="1">
    <citation type="journal article" date="2020" name="Cell">
        <title>Large-Scale Comparative Analyses of Tick Genomes Elucidate Their Genetic Diversity and Vector Capacities.</title>
        <authorList>
            <consortium name="Tick Genome and Microbiome Consortium (TIGMIC)"/>
            <person name="Jia N."/>
            <person name="Wang J."/>
            <person name="Shi W."/>
            <person name="Du L."/>
            <person name="Sun Y."/>
            <person name="Zhan W."/>
            <person name="Jiang J.F."/>
            <person name="Wang Q."/>
            <person name="Zhang B."/>
            <person name="Ji P."/>
            <person name="Bell-Sakyi L."/>
            <person name="Cui X.M."/>
            <person name="Yuan T.T."/>
            <person name="Jiang B.G."/>
            <person name="Yang W.F."/>
            <person name="Lam T.T."/>
            <person name="Chang Q.C."/>
            <person name="Ding S.J."/>
            <person name="Wang X.J."/>
            <person name="Zhu J.G."/>
            <person name="Ruan X.D."/>
            <person name="Zhao L."/>
            <person name="Wei J.T."/>
            <person name="Ye R.Z."/>
            <person name="Que T.C."/>
            <person name="Du C.H."/>
            <person name="Zhou Y.H."/>
            <person name="Cheng J.X."/>
            <person name="Dai P.F."/>
            <person name="Guo W.B."/>
            <person name="Han X.H."/>
            <person name="Huang E.J."/>
            <person name="Li L.F."/>
            <person name="Wei W."/>
            <person name="Gao Y.C."/>
            <person name="Liu J.Z."/>
            <person name="Shao H.Z."/>
            <person name="Wang X."/>
            <person name="Wang C.C."/>
            <person name="Yang T.C."/>
            <person name="Huo Q.B."/>
            <person name="Li W."/>
            <person name="Chen H.Y."/>
            <person name="Chen S.E."/>
            <person name="Zhou L.G."/>
            <person name="Ni X.B."/>
            <person name="Tian J.H."/>
            <person name="Sheng Y."/>
            <person name="Liu T."/>
            <person name="Pan Y.S."/>
            <person name="Xia L.Y."/>
            <person name="Li J."/>
            <person name="Zhao F."/>
            <person name="Cao W.C."/>
        </authorList>
    </citation>
    <scope>NUCLEOTIDE SEQUENCE</scope>
    <source>
        <strain evidence="1">Rmic-2018</strain>
    </source>
</reference>
<reference evidence="1" key="2">
    <citation type="submission" date="2021-09" db="EMBL/GenBank/DDBJ databases">
        <authorList>
            <person name="Jia N."/>
            <person name="Wang J."/>
            <person name="Shi W."/>
            <person name="Du L."/>
            <person name="Sun Y."/>
            <person name="Zhan W."/>
            <person name="Jiang J."/>
            <person name="Wang Q."/>
            <person name="Zhang B."/>
            <person name="Ji P."/>
            <person name="Sakyi L.B."/>
            <person name="Cui X."/>
            <person name="Yuan T."/>
            <person name="Jiang B."/>
            <person name="Yang W."/>
            <person name="Lam T.T.-Y."/>
            <person name="Chang Q."/>
            <person name="Ding S."/>
            <person name="Wang X."/>
            <person name="Zhu J."/>
            <person name="Ruan X."/>
            <person name="Zhao L."/>
            <person name="Wei J."/>
            <person name="Que T."/>
            <person name="Du C."/>
            <person name="Cheng J."/>
            <person name="Dai P."/>
            <person name="Han X."/>
            <person name="Huang E."/>
            <person name="Gao Y."/>
            <person name="Liu J."/>
            <person name="Shao H."/>
            <person name="Ye R."/>
            <person name="Li L."/>
            <person name="Wei W."/>
            <person name="Wang X."/>
            <person name="Wang C."/>
            <person name="Huo Q."/>
            <person name="Li W."/>
            <person name="Guo W."/>
            <person name="Chen H."/>
            <person name="Chen S."/>
            <person name="Zhou L."/>
            <person name="Zhou L."/>
            <person name="Ni X."/>
            <person name="Tian J."/>
            <person name="Zhou Y."/>
            <person name="Sheng Y."/>
            <person name="Liu T."/>
            <person name="Pan Y."/>
            <person name="Xia L."/>
            <person name="Li J."/>
            <person name="Zhao F."/>
            <person name="Cao W."/>
        </authorList>
    </citation>
    <scope>NUCLEOTIDE SEQUENCE</scope>
    <source>
        <strain evidence="1">Rmic-2018</strain>
        <tissue evidence="1">Larvae</tissue>
    </source>
</reference>
<accession>A0A9J6E5R0</accession>
<name>A0A9J6E5R0_RHIMP</name>
<proteinExistence type="predicted"/>
<dbReference type="EMBL" id="JABSTU010000005">
    <property type="protein sequence ID" value="KAH8029684.1"/>
    <property type="molecule type" value="Genomic_DNA"/>
</dbReference>
<dbReference type="GO" id="GO:0016620">
    <property type="term" value="F:oxidoreductase activity, acting on the aldehyde or oxo group of donors, NAD or NADP as acceptor"/>
    <property type="evidence" value="ECO:0007669"/>
    <property type="project" value="InterPro"/>
</dbReference>
<dbReference type="Proteomes" id="UP000821866">
    <property type="component" value="Chromosome 3"/>
</dbReference>
<dbReference type="Gene3D" id="3.40.309.10">
    <property type="entry name" value="Aldehyde Dehydrogenase, Chain A, domain 2"/>
    <property type="match status" value="1"/>
</dbReference>
<evidence type="ECO:0000313" key="1">
    <source>
        <dbReference type="EMBL" id="KAH8029684.1"/>
    </source>
</evidence>
<organism evidence="1 2">
    <name type="scientific">Rhipicephalus microplus</name>
    <name type="common">Cattle tick</name>
    <name type="synonym">Boophilus microplus</name>
    <dbReference type="NCBI Taxonomy" id="6941"/>
    <lineage>
        <taxon>Eukaryota</taxon>
        <taxon>Metazoa</taxon>
        <taxon>Ecdysozoa</taxon>
        <taxon>Arthropoda</taxon>
        <taxon>Chelicerata</taxon>
        <taxon>Arachnida</taxon>
        <taxon>Acari</taxon>
        <taxon>Parasitiformes</taxon>
        <taxon>Ixodida</taxon>
        <taxon>Ixodoidea</taxon>
        <taxon>Ixodidae</taxon>
        <taxon>Rhipicephalinae</taxon>
        <taxon>Rhipicephalus</taxon>
        <taxon>Boophilus</taxon>
    </lineage>
</organism>
<dbReference type="VEuPathDB" id="VectorBase:LOC119163921"/>
<dbReference type="InterPro" id="IPR016161">
    <property type="entry name" value="Ald_DH/histidinol_DH"/>
</dbReference>
<evidence type="ECO:0000313" key="2">
    <source>
        <dbReference type="Proteomes" id="UP000821866"/>
    </source>
</evidence>
<keyword evidence="2" id="KW-1185">Reference proteome</keyword>
<protein>
    <submittedName>
        <fullName evidence="1">Uncharacterized protein</fullName>
    </submittedName>
</protein>
<dbReference type="InterPro" id="IPR016163">
    <property type="entry name" value="Ald_DH_C"/>
</dbReference>
<comment type="caution">
    <text evidence="1">The sequence shown here is derived from an EMBL/GenBank/DDBJ whole genome shotgun (WGS) entry which is preliminary data.</text>
</comment>
<dbReference type="SUPFAM" id="SSF53720">
    <property type="entry name" value="ALDH-like"/>
    <property type="match status" value="1"/>
</dbReference>
<dbReference type="AlphaFoldDB" id="A0A9J6E5R0"/>